<gene>
    <name evidence="1" type="ORF">PACLA_8A049648</name>
</gene>
<comment type="caution">
    <text evidence="1">The sequence shown here is derived from an EMBL/GenBank/DDBJ whole genome shotgun (WGS) entry which is preliminary data.</text>
</comment>
<organism evidence="1 2">
    <name type="scientific">Paramuricea clavata</name>
    <name type="common">Red gorgonian</name>
    <name type="synonym">Violescent sea-whip</name>
    <dbReference type="NCBI Taxonomy" id="317549"/>
    <lineage>
        <taxon>Eukaryota</taxon>
        <taxon>Metazoa</taxon>
        <taxon>Cnidaria</taxon>
        <taxon>Anthozoa</taxon>
        <taxon>Octocorallia</taxon>
        <taxon>Malacalcyonacea</taxon>
        <taxon>Plexauridae</taxon>
        <taxon>Paramuricea</taxon>
    </lineage>
</organism>
<dbReference type="AlphaFoldDB" id="A0A6S7IHY4"/>
<keyword evidence="2" id="KW-1185">Reference proteome</keyword>
<proteinExistence type="predicted"/>
<evidence type="ECO:0000313" key="2">
    <source>
        <dbReference type="Proteomes" id="UP001152795"/>
    </source>
</evidence>
<accession>A0A6S7IHY4</accession>
<reference evidence="1" key="1">
    <citation type="submission" date="2020-04" db="EMBL/GenBank/DDBJ databases">
        <authorList>
            <person name="Alioto T."/>
            <person name="Alioto T."/>
            <person name="Gomez Garrido J."/>
        </authorList>
    </citation>
    <scope>NUCLEOTIDE SEQUENCE</scope>
    <source>
        <strain evidence="1">A484AB</strain>
    </source>
</reference>
<dbReference type="Proteomes" id="UP001152795">
    <property type="component" value="Unassembled WGS sequence"/>
</dbReference>
<evidence type="ECO:0000313" key="1">
    <source>
        <dbReference type="EMBL" id="CAB4016823.1"/>
    </source>
</evidence>
<dbReference type="OrthoDB" id="425619at2759"/>
<dbReference type="EMBL" id="CACRXK020009272">
    <property type="protein sequence ID" value="CAB4016823.1"/>
    <property type="molecule type" value="Genomic_DNA"/>
</dbReference>
<protein>
    <submittedName>
        <fullName evidence="1">Uncharacterized protein</fullName>
    </submittedName>
</protein>
<name>A0A6S7IHY4_PARCT</name>
<sequence length="121" mass="13304">MEYEFLIAGLQSKVQSLEIELEAACDRLVQVHAGMLASSQQDDMTIEVRNVTLPLLYLSNKSLSFACYRVVAMEDIRVMPHTEAIIPAKILDYSGGSTLGIIKPNHIEAIPGLMVGPDKVM</sequence>